<sequence length="212" mass="22136" precursor="true">MRTTAVVLALLMMMTGATSQAGVIEYQHMGKSSDVIMHFAAGVYDGETIPVGEIIVNLDGVPTSVFCVDATGDMLGSAFNTSTVTPGAFAGAAGEKAAYLLDKHFTNGISDVDAAGLQIAIWEVLHESSNTLEVDYNSASAGDFSIENVGSDDVIASADAYLADLVNFAPVSGVEVQKVEEGSDRQDVMLVPEPMSVALLGIGGLWLGRRRS</sequence>
<keyword evidence="3" id="KW-1185">Reference proteome</keyword>
<dbReference type="AlphaFoldDB" id="A0A1U9NHJ9"/>
<dbReference type="InterPro" id="IPR013424">
    <property type="entry name" value="Ice-binding_C"/>
</dbReference>
<dbReference type="KEGG" id="alus:STSP2_00533"/>
<keyword evidence="1" id="KW-0732">Signal</keyword>
<feature type="signal peptide" evidence="1">
    <location>
        <begin position="1"/>
        <end position="21"/>
    </location>
</feature>
<proteinExistence type="predicted"/>
<dbReference type="NCBIfam" id="TIGR02595">
    <property type="entry name" value="PEP_CTERM"/>
    <property type="match status" value="1"/>
</dbReference>
<name>A0A1U9NHJ9_9BACT</name>
<dbReference type="Proteomes" id="UP000189674">
    <property type="component" value="Chromosome"/>
</dbReference>
<gene>
    <name evidence="2" type="ORF">STSP2_00533</name>
</gene>
<dbReference type="RefSeq" id="WP_146659594.1">
    <property type="nucleotide sequence ID" value="NZ_CP019791.1"/>
</dbReference>
<evidence type="ECO:0000313" key="2">
    <source>
        <dbReference type="EMBL" id="AQT67389.1"/>
    </source>
</evidence>
<evidence type="ECO:0000313" key="3">
    <source>
        <dbReference type="Proteomes" id="UP000189674"/>
    </source>
</evidence>
<feature type="chain" id="PRO_5010711840" description="PEP-CTERM protein-sorting domain-containing protein" evidence="1">
    <location>
        <begin position="22"/>
        <end position="212"/>
    </location>
</feature>
<accession>A0A1U9NHJ9</accession>
<reference evidence="3" key="1">
    <citation type="submission" date="2017-02" db="EMBL/GenBank/DDBJ databases">
        <title>Comparative genomics and description of representatives of a novel lineage of planctomycetes thriving in anoxic sediments.</title>
        <authorList>
            <person name="Spring S."/>
            <person name="Bunk B."/>
            <person name="Sproer C."/>
        </authorList>
    </citation>
    <scope>NUCLEOTIDE SEQUENCE [LARGE SCALE GENOMIC DNA]</scope>
    <source>
        <strain evidence="3">ST-NAGAB-D1</strain>
    </source>
</reference>
<protein>
    <recommendedName>
        <fullName evidence="4">PEP-CTERM protein-sorting domain-containing protein</fullName>
    </recommendedName>
</protein>
<evidence type="ECO:0000256" key="1">
    <source>
        <dbReference type="SAM" id="SignalP"/>
    </source>
</evidence>
<evidence type="ECO:0008006" key="4">
    <source>
        <dbReference type="Google" id="ProtNLM"/>
    </source>
</evidence>
<organism evidence="2 3">
    <name type="scientific">Anaerohalosphaera lusitana</name>
    <dbReference type="NCBI Taxonomy" id="1936003"/>
    <lineage>
        <taxon>Bacteria</taxon>
        <taxon>Pseudomonadati</taxon>
        <taxon>Planctomycetota</taxon>
        <taxon>Phycisphaerae</taxon>
        <taxon>Sedimentisphaerales</taxon>
        <taxon>Anaerohalosphaeraceae</taxon>
        <taxon>Anaerohalosphaera</taxon>
    </lineage>
</organism>
<dbReference type="EMBL" id="CP019791">
    <property type="protein sequence ID" value="AQT67389.1"/>
    <property type="molecule type" value="Genomic_DNA"/>
</dbReference>